<gene>
    <name evidence="1" type="ORF">HHO38_15010</name>
</gene>
<evidence type="ECO:0000313" key="2">
    <source>
        <dbReference type="Proteomes" id="UP000501982"/>
    </source>
</evidence>
<sequence length="402" mass="46777">MNNNYHYKENNNILWKDYSILINSLEIDKTVLKKLNKSIIKNDLQIIFLILAHDKRSDLESITNSIKLINKITLDNIHIALSFQGKIEKSFNNVIFINNHVSLSIKTGINLTSGKSENMLVGINELNKLFHNKENRTFIITIDSDYILYDYVNLILLFTPWVFSFCEDEYKDVQFVKASGLFINIKDLFSRTIPKKEMLSFQNIIEKYKKENLDKDICTTPKNLNLIFSNNEIKELKNFLSSRITIGGRIAKAFDMQKVILSDTIYGKNLNKIRSILHGNQGTTLANWNHIPFVKGYGLELSFIFEFLYNKHFDKLKLVDCEILPLSHKTKSDNDSLTMGIKLFSIVKSYYDFLEQKSRIEMDINATNHTDLFDVEMIKITLNNELDLLPSYNKSILKRLNK</sequence>
<dbReference type="EMBL" id="CP051672">
    <property type="protein sequence ID" value="QJE29536.1"/>
    <property type="molecule type" value="Genomic_DNA"/>
</dbReference>
<dbReference type="AlphaFoldDB" id="A0A7L5EDX4"/>
<evidence type="ECO:0000313" key="1">
    <source>
        <dbReference type="EMBL" id="QJE29536.1"/>
    </source>
</evidence>
<organism evidence="1 2">
    <name type="scientific">Parabacteroides distasonis</name>
    <dbReference type="NCBI Taxonomy" id="823"/>
    <lineage>
        <taxon>Bacteria</taxon>
        <taxon>Pseudomonadati</taxon>
        <taxon>Bacteroidota</taxon>
        <taxon>Bacteroidia</taxon>
        <taxon>Bacteroidales</taxon>
        <taxon>Tannerellaceae</taxon>
        <taxon>Parabacteroides</taxon>
    </lineage>
</organism>
<name>A0A7L5EDX4_PARDI</name>
<dbReference type="RefSeq" id="WP_170105946.1">
    <property type="nucleotide sequence ID" value="NZ_CP051672.1"/>
</dbReference>
<proteinExistence type="predicted"/>
<dbReference type="Proteomes" id="UP000501982">
    <property type="component" value="Chromosome"/>
</dbReference>
<protein>
    <submittedName>
        <fullName evidence="1">Uncharacterized protein</fullName>
    </submittedName>
</protein>
<reference evidence="1 2" key="1">
    <citation type="submission" date="2020-04" db="EMBL/GenBank/DDBJ databases">
        <title>Complete Genomes and Methylome analysis of CBBP consortium that reverse antibiotic-induced susceptibility to vancomycin-resistant Enterococcus faecium infection.</title>
        <authorList>
            <person name="Fomenkov A."/>
            <person name="Zhang Z."/>
            <person name="Pamer E."/>
            <person name="Roberts R.J."/>
        </authorList>
    </citation>
    <scope>NUCLEOTIDE SEQUENCE [LARGE SCALE GENOMIC DNA]</scope>
    <source>
        <strain evidence="2">CBBP</strain>
    </source>
</reference>
<accession>A0A7L5EDX4</accession>